<dbReference type="InterPro" id="IPR044922">
    <property type="entry name" value="DUF2063_N_sf"/>
</dbReference>
<protein>
    <recommendedName>
        <fullName evidence="1">Putative DNA-binding domain-containing protein</fullName>
    </recommendedName>
</protein>
<dbReference type="OrthoDB" id="4146344at2"/>
<dbReference type="Proteomes" id="UP000221168">
    <property type="component" value="Unassembled WGS sequence"/>
</dbReference>
<dbReference type="RefSeq" id="WP_099306810.1">
    <property type="nucleotide sequence ID" value="NZ_PDVP01000007.1"/>
</dbReference>
<dbReference type="InterPro" id="IPR018640">
    <property type="entry name" value="DUF2063"/>
</dbReference>
<dbReference type="EMBL" id="PDVP01000007">
    <property type="protein sequence ID" value="PHP66624.1"/>
    <property type="molecule type" value="Genomic_DNA"/>
</dbReference>
<gene>
    <name evidence="2" type="ORF">CSC94_13150</name>
</gene>
<evidence type="ECO:0000313" key="2">
    <source>
        <dbReference type="EMBL" id="PHP66624.1"/>
    </source>
</evidence>
<proteinExistence type="predicted"/>
<keyword evidence="3" id="KW-1185">Reference proteome</keyword>
<accession>A0A2G1QMC7</accession>
<organism evidence="2 3">
    <name type="scientific">Zhengella mangrovi</name>
    <dbReference type="NCBI Taxonomy" id="1982044"/>
    <lineage>
        <taxon>Bacteria</taxon>
        <taxon>Pseudomonadati</taxon>
        <taxon>Pseudomonadota</taxon>
        <taxon>Alphaproteobacteria</taxon>
        <taxon>Hyphomicrobiales</taxon>
        <taxon>Notoacmeibacteraceae</taxon>
        <taxon>Zhengella</taxon>
    </lineage>
</organism>
<dbReference type="Pfam" id="PF09836">
    <property type="entry name" value="DUF2063"/>
    <property type="match status" value="1"/>
</dbReference>
<name>A0A2G1QMC7_9HYPH</name>
<sequence>MTRPTLAELQARMQAAIKDGDDDALALIAAPPHNSREDRLATYRNAYRLRLAAILRDDFDAVHAFLGDAQFEALSAAYIEACPSSTPNARWFADRFPAFAAATAPWNAHPVIGDLAALQWALAGAFDAADREAASLQDLAALPPERAMDMVLAFTPSVRLLTPGTNAAAILSALRQDETPPDAASLPNGCATLVWRADLQARYRPLEPEEAMLLAEAMAGRSFGLLCEMAAMMADPGTAAPRVAGYLRGWIESGMVAGIATGSEAPAPAG</sequence>
<dbReference type="AlphaFoldDB" id="A0A2G1QMC7"/>
<comment type="caution">
    <text evidence="2">The sequence shown here is derived from an EMBL/GenBank/DDBJ whole genome shotgun (WGS) entry which is preliminary data.</text>
</comment>
<feature type="domain" description="Putative DNA-binding" evidence="1">
    <location>
        <begin position="8"/>
        <end position="99"/>
    </location>
</feature>
<reference evidence="2 3" key="1">
    <citation type="submission" date="2017-10" db="EMBL/GenBank/DDBJ databases">
        <title>Sedimentibacterium mangrovi gen. nov., sp. nov., a novel member of family Phyllobacteriacea isolated from mangrove sediment.</title>
        <authorList>
            <person name="Liao H."/>
            <person name="Tian Y."/>
        </authorList>
    </citation>
    <scope>NUCLEOTIDE SEQUENCE [LARGE SCALE GENOMIC DNA]</scope>
    <source>
        <strain evidence="2 3">X9-2-2</strain>
    </source>
</reference>
<evidence type="ECO:0000259" key="1">
    <source>
        <dbReference type="Pfam" id="PF09836"/>
    </source>
</evidence>
<evidence type="ECO:0000313" key="3">
    <source>
        <dbReference type="Proteomes" id="UP000221168"/>
    </source>
</evidence>
<dbReference type="Gene3D" id="1.10.150.690">
    <property type="entry name" value="DUF2063"/>
    <property type="match status" value="1"/>
</dbReference>